<dbReference type="GO" id="GO:0008296">
    <property type="term" value="F:3'-5'-DNA exonuclease activity"/>
    <property type="evidence" value="ECO:0007669"/>
    <property type="project" value="TreeGrafter"/>
</dbReference>
<evidence type="ECO:0000259" key="8">
    <source>
        <dbReference type="Pfam" id="PF00929"/>
    </source>
</evidence>
<name>A0AAE1LM38_9NEOP</name>
<dbReference type="GO" id="GO:0006308">
    <property type="term" value="P:DNA catabolic process"/>
    <property type="evidence" value="ECO:0007669"/>
    <property type="project" value="TreeGrafter"/>
</dbReference>
<evidence type="ECO:0000256" key="1">
    <source>
        <dbReference type="ARBA" id="ARBA00001946"/>
    </source>
</evidence>
<comment type="caution">
    <text evidence="9">The sequence shown here is derived from an EMBL/GenBank/DDBJ whole genome shotgun (WGS) entry which is preliminary data.</text>
</comment>
<keyword evidence="2" id="KW-0540">Nuclease</keyword>
<feature type="domain" description="Exonuclease" evidence="8">
    <location>
        <begin position="2"/>
        <end position="156"/>
    </location>
</feature>
<proteinExistence type="inferred from homology"/>
<accession>A0AAE1LM38</accession>
<evidence type="ECO:0000256" key="7">
    <source>
        <dbReference type="ARBA" id="ARBA00025769"/>
    </source>
</evidence>
<dbReference type="InterPro" id="IPR012337">
    <property type="entry name" value="RNaseH-like_sf"/>
</dbReference>
<dbReference type="EMBL" id="JAHWGI010001147">
    <property type="protein sequence ID" value="KAK3923614.1"/>
    <property type="molecule type" value="Genomic_DNA"/>
</dbReference>
<comment type="similarity">
    <text evidence="7">Belongs to the exonuclease superfamily. TREX family.</text>
</comment>
<comment type="cofactor">
    <cofactor evidence="1">
        <name>Mg(2+)</name>
        <dbReference type="ChEBI" id="CHEBI:18420"/>
    </cofactor>
</comment>
<dbReference type="PANTHER" id="PTHR13058">
    <property type="entry name" value="THREE PRIME REPAIR EXONUCLEASE 1, 2"/>
    <property type="match status" value="1"/>
</dbReference>
<evidence type="ECO:0000256" key="3">
    <source>
        <dbReference type="ARBA" id="ARBA00022723"/>
    </source>
</evidence>
<keyword evidence="10" id="KW-1185">Reference proteome</keyword>
<keyword evidence="4" id="KW-0378">Hydrolase</keyword>
<dbReference type="PANTHER" id="PTHR13058:SF22">
    <property type="entry name" value="EXODEOXYRIBONUCLEASE III"/>
    <property type="match status" value="1"/>
</dbReference>
<organism evidence="9 10">
    <name type="scientific">Frankliniella fusca</name>
    <dbReference type="NCBI Taxonomy" id="407009"/>
    <lineage>
        <taxon>Eukaryota</taxon>
        <taxon>Metazoa</taxon>
        <taxon>Ecdysozoa</taxon>
        <taxon>Arthropoda</taxon>
        <taxon>Hexapoda</taxon>
        <taxon>Insecta</taxon>
        <taxon>Pterygota</taxon>
        <taxon>Neoptera</taxon>
        <taxon>Paraneoptera</taxon>
        <taxon>Thysanoptera</taxon>
        <taxon>Terebrantia</taxon>
        <taxon>Thripoidea</taxon>
        <taxon>Thripidae</taxon>
        <taxon>Frankliniella</taxon>
    </lineage>
</organism>
<evidence type="ECO:0000313" key="10">
    <source>
        <dbReference type="Proteomes" id="UP001219518"/>
    </source>
</evidence>
<evidence type="ECO:0000256" key="2">
    <source>
        <dbReference type="ARBA" id="ARBA00022722"/>
    </source>
</evidence>
<dbReference type="Gene3D" id="3.30.420.10">
    <property type="entry name" value="Ribonuclease H-like superfamily/Ribonuclease H"/>
    <property type="match status" value="1"/>
</dbReference>
<dbReference type="SUPFAM" id="SSF53098">
    <property type="entry name" value="Ribonuclease H-like"/>
    <property type="match status" value="1"/>
</dbReference>
<dbReference type="InterPro" id="IPR013520">
    <property type="entry name" value="Ribonucl_H"/>
</dbReference>
<keyword evidence="6" id="KW-0460">Magnesium</keyword>
<evidence type="ECO:0000256" key="5">
    <source>
        <dbReference type="ARBA" id="ARBA00022839"/>
    </source>
</evidence>
<dbReference type="Pfam" id="PF00929">
    <property type="entry name" value="RNase_T"/>
    <property type="match status" value="1"/>
</dbReference>
<keyword evidence="3" id="KW-0479">Metal-binding</keyword>
<sequence length="230" mass="25683">MIQIAAKFGEKEFSVFIPPSKKKFPSAVSDLTGIFLEGGEVFYKNSAVVAVPARPALSQFIDFLSKLEADIILVAHNGMSYDFPILFRDLKSMNLVNEFTYPVKYLVDAIDVLKRQLPHRVKAKQSFKQTELAEHFNLSTEDAHNALQDVKILHNILMSAKVDLVHDMQKRKITSVSVFLKNGERLAMAPLYKESLQCLHPAVTPTMISKLAQSGISLEVLKEAYSKGTG</sequence>
<gene>
    <name evidence="9" type="ORF">KUF71_002022</name>
</gene>
<keyword evidence="5 9" id="KW-0269">Exonuclease</keyword>
<dbReference type="GO" id="GO:0005737">
    <property type="term" value="C:cytoplasm"/>
    <property type="evidence" value="ECO:0007669"/>
    <property type="project" value="TreeGrafter"/>
</dbReference>
<dbReference type="GO" id="GO:0046872">
    <property type="term" value="F:metal ion binding"/>
    <property type="evidence" value="ECO:0007669"/>
    <property type="project" value="UniProtKB-KW"/>
</dbReference>
<reference evidence="9" key="2">
    <citation type="journal article" date="2023" name="BMC Genomics">
        <title>Pest status, molecular evolution, and epigenetic factors derived from the genome assembly of Frankliniella fusca, a thysanopteran phytovirus vector.</title>
        <authorList>
            <person name="Catto M.A."/>
            <person name="Labadie P.E."/>
            <person name="Jacobson A.L."/>
            <person name="Kennedy G.G."/>
            <person name="Srinivasan R."/>
            <person name="Hunt B.G."/>
        </authorList>
    </citation>
    <scope>NUCLEOTIDE SEQUENCE</scope>
    <source>
        <strain evidence="9">PL_HMW_Pooled</strain>
    </source>
</reference>
<evidence type="ECO:0000256" key="4">
    <source>
        <dbReference type="ARBA" id="ARBA00022801"/>
    </source>
</evidence>
<dbReference type="InterPro" id="IPR040393">
    <property type="entry name" value="TREX1/2"/>
</dbReference>
<protein>
    <submittedName>
        <fullName evidence="9">Three prime repair exonuclease 2</fullName>
    </submittedName>
</protein>
<dbReference type="GO" id="GO:0003676">
    <property type="term" value="F:nucleic acid binding"/>
    <property type="evidence" value="ECO:0007669"/>
    <property type="project" value="InterPro"/>
</dbReference>
<dbReference type="Proteomes" id="UP001219518">
    <property type="component" value="Unassembled WGS sequence"/>
</dbReference>
<reference evidence="9" key="1">
    <citation type="submission" date="2021-07" db="EMBL/GenBank/DDBJ databases">
        <authorList>
            <person name="Catto M.A."/>
            <person name="Jacobson A."/>
            <person name="Kennedy G."/>
            <person name="Labadie P."/>
            <person name="Hunt B.G."/>
            <person name="Srinivasan R."/>
        </authorList>
    </citation>
    <scope>NUCLEOTIDE SEQUENCE</scope>
    <source>
        <strain evidence="9">PL_HMW_Pooled</strain>
        <tissue evidence="9">Head</tissue>
    </source>
</reference>
<dbReference type="InterPro" id="IPR036397">
    <property type="entry name" value="RNaseH_sf"/>
</dbReference>
<dbReference type="AlphaFoldDB" id="A0AAE1LM38"/>
<evidence type="ECO:0000256" key="6">
    <source>
        <dbReference type="ARBA" id="ARBA00022842"/>
    </source>
</evidence>
<evidence type="ECO:0000313" key="9">
    <source>
        <dbReference type="EMBL" id="KAK3923614.1"/>
    </source>
</evidence>